<dbReference type="PROSITE" id="PS51186">
    <property type="entry name" value="GNAT"/>
    <property type="match status" value="1"/>
</dbReference>
<dbReference type="PANTHER" id="PTHR42791:SF1">
    <property type="entry name" value="N-ACETYLTRANSFERASE DOMAIN-CONTAINING PROTEIN"/>
    <property type="match status" value="1"/>
</dbReference>
<dbReference type="SUPFAM" id="SSF55729">
    <property type="entry name" value="Acyl-CoA N-acyltransferases (Nat)"/>
    <property type="match status" value="1"/>
</dbReference>
<dbReference type="GO" id="GO:0016747">
    <property type="term" value="F:acyltransferase activity, transferring groups other than amino-acyl groups"/>
    <property type="evidence" value="ECO:0007669"/>
    <property type="project" value="InterPro"/>
</dbReference>
<gene>
    <name evidence="3" type="ORF">PUNSTDRAFT_47662</name>
</gene>
<dbReference type="HOGENOM" id="CLU_1120615_0_0_1"/>
<dbReference type="RefSeq" id="XP_007388597.1">
    <property type="nucleotide sequence ID" value="XM_007388535.1"/>
</dbReference>
<keyword evidence="1" id="KW-0472">Membrane</keyword>
<keyword evidence="1" id="KW-0812">Transmembrane</keyword>
<feature type="transmembrane region" description="Helical" evidence="1">
    <location>
        <begin position="201"/>
        <end position="222"/>
    </location>
</feature>
<proteinExistence type="predicted"/>
<evidence type="ECO:0000313" key="4">
    <source>
        <dbReference type="Proteomes" id="UP000054196"/>
    </source>
</evidence>
<reference evidence="4" key="1">
    <citation type="journal article" date="2012" name="Science">
        <title>The Paleozoic origin of enzymatic lignin decomposition reconstructed from 31 fungal genomes.</title>
        <authorList>
            <person name="Floudas D."/>
            <person name="Binder M."/>
            <person name="Riley R."/>
            <person name="Barry K."/>
            <person name="Blanchette R.A."/>
            <person name="Henrissat B."/>
            <person name="Martinez A.T."/>
            <person name="Otillar R."/>
            <person name="Spatafora J.W."/>
            <person name="Yadav J.S."/>
            <person name="Aerts A."/>
            <person name="Benoit I."/>
            <person name="Boyd A."/>
            <person name="Carlson A."/>
            <person name="Copeland A."/>
            <person name="Coutinho P.M."/>
            <person name="de Vries R.P."/>
            <person name="Ferreira P."/>
            <person name="Findley K."/>
            <person name="Foster B."/>
            <person name="Gaskell J."/>
            <person name="Glotzer D."/>
            <person name="Gorecki P."/>
            <person name="Heitman J."/>
            <person name="Hesse C."/>
            <person name="Hori C."/>
            <person name="Igarashi K."/>
            <person name="Jurgens J.A."/>
            <person name="Kallen N."/>
            <person name="Kersten P."/>
            <person name="Kohler A."/>
            <person name="Kuees U."/>
            <person name="Kumar T.K.A."/>
            <person name="Kuo A."/>
            <person name="LaButti K."/>
            <person name="Larrondo L.F."/>
            <person name="Lindquist E."/>
            <person name="Ling A."/>
            <person name="Lombard V."/>
            <person name="Lucas S."/>
            <person name="Lundell T."/>
            <person name="Martin R."/>
            <person name="McLaughlin D.J."/>
            <person name="Morgenstern I."/>
            <person name="Morin E."/>
            <person name="Murat C."/>
            <person name="Nagy L.G."/>
            <person name="Nolan M."/>
            <person name="Ohm R.A."/>
            <person name="Patyshakuliyeva A."/>
            <person name="Rokas A."/>
            <person name="Ruiz-Duenas F.J."/>
            <person name="Sabat G."/>
            <person name="Salamov A."/>
            <person name="Samejima M."/>
            <person name="Schmutz J."/>
            <person name="Slot J.C."/>
            <person name="St John F."/>
            <person name="Stenlid J."/>
            <person name="Sun H."/>
            <person name="Sun S."/>
            <person name="Syed K."/>
            <person name="Tsang A."/>
            <person name="Wiebenga A."/>
            <person name="Young D."/>
            <person name="Pisabarro A."/>
            <person name="Eastwood D.C."/>
            <person name="Martin F."/>
            <person name="Cullen D."/>
            <person name="Grigoriev I.V."/>
            <person name="Hibbett D.S."/>
        </authorList>
    </citation>
    <scope>NUCLEOTIDE SEQUENCE [LARGE SCALE GENOMIC DNA]</scope>
    <source>
        <strain evidence="4">HHB-11173 SS5</strain>
    </source>
</reference>
<evidence type="ECO:0000256" key="1">
    <source>
        <dbReference type="SAM" id="Phobius"/>
    </source>
</evidence>
<dbReference type="PANTHER" id="PTHR42791">
    <property type="entry name" value="GNAT FAMILY ACETYLTRANSFERASE"/>
    <property type="match status" value="1"/>
</dbReference>
<dbReference type="CDD" id="cd04301">
    <property type="entry name" value="NAT_SF"/>
    <property type="match status" value="1"/>
</dbReference>
<dbReference type="InterPro" id="IPR016181">
    <property type="entry name" value="Acyl_CoA_acyltransferase"/>
</dbReference>
<sequence>MSAIQVRHAAKPTSAELDRAATVLEQAFKDDAFVNACIGGDQSLNFAFQRATIAATAIGGQLCEDQGEAGFNELLEKKFPPELSQWWTFLPKYEQQVEHALGEGQKLASWHLQMFGVLPELQNKGIGTALMQAIVPKAHAEGKAVVLETETERNMLMYKHWKYESKSHEQYENVSGGFPISRKVFSSPSTPLPHLTMQQSLIIRCLSLVIVTLQVMVMVAAVPVNTGEVASVDDLPEDIDVFGKHDGF</sequence>
<name>R7S4E9_PUNST</name>
<dbReference type="Gene3D" id="3.40.630.30">
    <property type="match status" value="1"/>
</dbReference>
<dbReference type="InterPro" id="IPR052523">
    <property type="entry name" value="Trichothecene_AcTrans"/>
</dbReference>
<organism evidence="3 4">
    <name type="scientific">Punctularia strigosozonata (strain HHB-11173)</name>
    <name type="common">White-rot fungus</name>
    <dbReference type="NCBI Taxonomy" id="741275"/>
    <lineage>
        <taxon>Eukaryota</taxon>
        <taxon>Fungi</taxon>
        <taxon>Dikarya</taxon>
        <taxon>Basidiomycota</taxon>
        <taxon>Agaricomycotina</taxon>
        <taxon>Agaricomycetes</taxon>
        <taxon>Corticiales</taxon>
        <taxon>Punctulariaceae</taxon>
        <taxon>Punctularia</taxon>
    </lineage>
</organism>
<keyword evidence="4" id="KW-1185">Reference proteome</keyword>
<evidence type="ECO:0000313" key="3">
    <source>
        <dbReference type="EMBL" id="EIN04126.1"/>
    </source>
</evidence>
<dbReference type="AlphaFoldDB" id="R7S4E9"/>
<dbReference type="Pfam" id="PF00583">
    <property type="entry name" value="Acetyltransf_1"/>
    <property type="match status" value="1"/>
</dbReference>
<protein>
    <recommendedName>
        <fullName evidence="2">N-acetyltransferase domain-containing protein</fullName>
    </recommendedName>
</protein>
<dbReference type="OrthoDB" id="61113at2759"/>
<dbReference type="InterPro" id="IPR000182">
    <property type="entry name" value="GNAT_dom"/>
</dbReference>
<dbReference type="EMBL" id="JH687556">
    <property type="protein sequence ID" value="EIN04126.1"/>
    <property type="molecule type" value="Genomic_DNA"/>
</dbReference>
<keyword evidence="1" id="KW-1133">Transmembrane helix</keyword>
<dbReference type="GeneID" id="18882908"/>
<evidence type="ECO:0000259" key="2">
    <source>
        <dbReference type="PROSITE" id="PS51186"/>
    </source>
</evidence>
<dbReference type="Proteomes" id="UP000054196">
    <property type="component" value="Unassembled WGS sequence"/>
</dbReference>
<dbReference type="KEGG" id="psq:PUNSTDRAFT_47662"/>
<dbReference type="eggNOG" id="ENOG502R129">
    <property type="taxonomic scope" value="Eukaryota"/>
</dbReference>
<feature type="domain" description="N-acetyltransferase" evidence="2">
    <location>
        <begin position="46"/>
        <end position="202"/>
    </location>
</feature>
<accession>R7S4E9</accession>